<dbReference type="RefSeq" id="WP_137250763.1">
    <property type="nucleotide sequence ID" value="NZ_SZQA01000039.1"/>
</dbReference>
<protein>
    <submittedName>
        <fullName evidence="1">Uncharacterized protein</fullName>
    </submittedName>
</protein>
<dbReference type="SUPFAM" id="SSF52540">
    <property type="entry name" value="P-loop containing nucleoside triphosphate hydrolases"/>
    <property type="match status" value="1"/>
</dbReference>
<accession>A0A4U3M8V3</accession>
<dbReference type="EMBL" id="SZQA01000039">
    <property type="protein sequence ID" value="TKK83956.1"/>
    <property type="molecule type" value="Genomic_DNA"/>
</dbReference>
<dbReference type="InterPro" id="IPR051396">
    <property type="entry name" value="Bact_Antivir_Def_Nuclease"/>
</dbReference>
<evidence type="ECO:0000313" key="2">
    <source>
        <dbReference type="Proteomes" id="UP000308705"/>
    </source>
</evidence>
<dbReference type="InterPro" id="IPR027417">
    <property type="entry name" value="P-loop_NTPase"/>
</dbReference>
<sequence>MADGERPSDPRVKRWLHLLKQRATIQIDSVKIIESNVFEPQVISFDRATAIVGYHGTGKTVLARMLEVAFGYRSPGHTPPLFVNHDSDMEVNGILTGIIDVTLSTGATKTTRTIDLSWGGGQRRQAWGEQIPHTWDVTYASAVTAFDDLVLMYQEYPRITKFTSEEFPPFSLSRADLNGIKNILGRHYESVVVNPVVVSGTKDSPLDYCPYVVAETPYGTVDSGKMSLGEIWVHFVLNWVMRQEGSAFVIDEPESFLSNLGQRPFIDEMARSALASDSQFIVATHSEQILSRFPLDNIRMCVRTDGKVRVIAPTSRTQIRDAVGVDTPLRAFVLVEDDFAALLLRAMCAEIAPWVLREAEVIASGGAAEVVAALRAFRTSSRIGSIAILDGDQRQSSVTKKAAPGLFYFPGTGDPEQELLNAVEAGGATVAKLLGRPSGDIVAALTSTAHLDHQYQLRAFSERLGLQFDFVIQMLVRLWMRKPGVRRQAQSIATALEDATSGM</sequence>
<dbReference type="Gene3D" id="3.40.50.300">
    <property type="entry name" value="P-loop containing nucleotide triphosphate hydrolases"/>
    <property type="match status" value="1"/>
</dbReference>
<dbReference type="PANTHER" id="PTHR43581:SF2">
    <property type="entry name" value="EXCINUCLEASE ATPASE SUBUNIT"/>
    <property type="match status" value="1"/>
</dbReference>
<name>A0A4U3M8V3_9ACTN</name>
<reference evidence="1 2" key="1">
    <citation type="submission" date="2019-04" db="EMBL/GenBank/DDBJ databases">
        <title>Herbidospora sp. NEAU-GS14.nov., a novel actinomycete isolated from soil.</title>
        <authorList>
            <person name="Han L."/>
        </authorList>
    </citation>
    <scope>NUCLEOTIDE SEQUENCE [LARGE SCALE GENOMIC DNA]</scope>
    <source>
        <strain evidence="1 2">NEAU-GS14</strain>
    </source>
</reference>
<organism evidence="1 2">
    <name type="scientific">Herbidospora galbida</name>
    <dbReference type="NCBI Taxonomy" id="2575442"/>
    <lineage>
        <taxon>Bacteria</taxon>
        <taxon>Bacillati</taxon>
        <taxon>Actinomycetota</taxon>
        <taxon>Actinomycetes</taxon>
        <taxon>Streptosporangiales</taxon>
        <taxon>Streptosporangiaceae</taxon>
        <taxon>Herbidospora</taxon>
    </lineage>
</organism>
<proteinExistence type="predicted"/>
<dbReference type="PANTHER" id="PTHR43581">
    <property type="entry name" value="ATP/GTP PHOSPHATASE"/>
    <property type="match status" value="1"/>
</dbReference>
<keyword evidence="2" id="KW-1185">Reference proteome</keyword>
<gene>
    <name evidence="1" type="ORF">FDA94_31830</name>
</gene>
<comment type="caution">
    <text evidence="1">The sequence shown here is derived from an EMBL/GenBank/DDBJ whole genome shotgun (WGS) entry which is preliminary data.</text>
</comment>
<dbReference type="Proteomes" id="UP000308705">
    <property type="component" value="Unassembled WGS sequence"/>
</dbReference>
<evidence type="ECO:0000313" key="1">
    <source>
        <dbReference type="EMBL" id="TKK83956.1"/>
    </source>
</evidence>
<dbReference type="OrthoDB" id="3237462at2"/>
<dbReference type="AlphaFoldDB" id="A0A4U3M8V3"/>